<protein>
    <submittedName>
        <fullName evidence="3">Maleylpyruvate isomerase family mycothiol-dependent enzyme</fullName>
    </submittedName>
</protein>
<dbReference type="EMBL" id="SJZJ01000003">
    <property type="protein sequence ID" value="TCJ30522.1"/>
    <property type="molecule type" value="Genomic_DNA"/>
</dbReference>
<dbReference type="RefSeq" id="WP_131581647.1">
    <property type="nucleotide sequence ID" value="NZ_SJZJ01000003.1"/>
</dbReference>
<dbReference type="PANTHER" id="PTHR40758">
    <property type="entry name" value="CONSERVED PROTEIN"/>
    <property type="match status" value="1"/>
</dbReference>
<dbReference type="AlphaFoldDB" id="A0A4V2NZV6"/>
<dbReference type="InterPro" id="IPR024344">
    <property type="entry name" value="MDMPI_metal-binding"/>
</dbReference>
<dbReference type="OrthoDB" id="3671213at2"/>
<accession>A0A4V2NZV6</accession>
<dbReference type="GO" id="GO:0046872">
    <property type="term" value="F:metal ion binding"/>
    <property type="evidence" value="ECO:0007669"/>
    <property type="project" value="InterPro"/>
</dbReference>
<evidence type="ECO:0000259" key="1">
    <source>
        <dbReference type="Pfam" id="PF07398"/>
    </source>
</evidence>
<keyword evidence="3" id="KW-0413">Isomerase</keyword>
<dbReference type="NCBIfam" id="TIGR03083">
    <property type="entry name" value="maleylpyruvate isomerase family mycothiol-dependent enzyme"/>
    <property type="match status" value="1"/>
</dbReference>
<dbReference type="GO" id="GO:0016853">
    <property type="term" value="F:isomerase activity"/>
    <property type="evidence" value="ECO:0007669"/>
    <property type="project" value="UniProtKB-KW"/>
</dbReference>
<dbReference type="Proteomes" id="UP000295453">
    <property type="component" value="Unassembled WGS sequence"/>
</dbReference>
<reference evidence="3 4" key="1">
    <citation type="submission" date="2019-03" db="EMBL/GenBank/DDBJ databases">
        <authorList>
            <person name="Kim M.K.M."/>
        </authorList>
    </citation>
    <scope>NUCLEOTIDE SEQUENCE [LARGE SCALE GENOMIC DNA]</scope>
    <source>
        <strain evidence="3 4">18JY15-6</strain>
    </source>
</reference>
<dbReference type="InterPro" id="IPR010872">
    <property type="entry name" value="MDMPI_C-term_domain"/>
</dbReference>
<evidence type="ECO:0000313" key="3">
    <source>
        <dbReference type="EMBL" id="TCJ30522.1"/>
    </source>
</evidence>
<name>A0A4V2NZV6_9ACTN</name>
<evidence type="ECO:0000313" key="4">
    <source>
        <dbReference type="Proteomes" id="UP000295453"/>
    </source>
</evidence>
<feature type="domain" description="MDMPI C-terminal" evidence="1">
    <location>
        <begin position="153"/>
        <end position="239"/>
    </location>
</feature>
<sequence length="261" mass="28162">MPTTLAVADHLDALREGLLAFTRYADRAGLRAAVPTCPEWNVRQLVAHQGMVHRWAAGLLTGLSTDTGALEREGRTAVDPVEWLRDGAIELAAALTRAPETVAAPVFLKDAPAPRAFWARRQCHETTIHAVDALAASLGVAPTADQTWIGPAIALDGIDELLCGFLPRSKSTLRSDDPVTFAVRPEQGDRGWLVRVTSEPAVTSVHARDDAALDGADVQVTGEAVELYLRLWNRSPEASGTPGANVEDGMALWHERARITW</sequence>
<feature type="domain" description="Mycothiol-dependent maleylpyruvate isomerase metal-binding" evidence="2">
    <location>
        <begin position="12"/>
        <end position="133"/>
    </location>
</feature>
<dbReference type="SUPFAM" id="SSF109854">
    <property type="entry name" value="DinB/YfiT-like putative metalloenzymes"/>
    <property type="match status" value="1"/>
</dbReference>
<gene>
    <name evidence="3" type="ORF">EPD65_02820</name>
</gene>
<dbReference type="Pfam" id="PF07398">
    <property type="entry name" value="MDMPI_C"/>
    <property type="match status" value="1"/>
</dbReference>
<proteinExistence type="predicted"/>
<dbReference type="GO" id="GO:0005886">
    <property type="term" value="C:plasma membrane"/>
    <property type="evidence" value="ECO:0007669"/>
    <property type="project" value="TreeGrafter"/>
</dbReference>
<dbReference type="InterPro" id="IPR017517">
    <property type="entry name" value="Maleyloyr_isom"/>
</dbReference>
<keyword evidence="3" id="KW-0670">Pyruvate</keyword>
<keyword evidence="4" id="KW-1185">Reference proteome</keyword>
<comment type="caution">
    <text evidence="3">The sequence shown here is derived from an EMBL/GenBank/DDBJ whole genome shotgun (WGS) entry which is preliminary data.</text>
</comment>
<dbReference type="InterPro" id="IPR034660">
    <property type="entry name" value="DinB/YfiT-like"/>
</dbReference>
<dbReference type="PANTHER" id="PTHR40758:SF1">
    <property type="entry name" value="CONSERVED PROTEIN"/>
    <property type="match status" value="1"/>
</dbReference>
<dbReference type="Pfam" id="PF11716">
    <property type="entry name" value="MDMPI_N"/>
    <property type="match status" value="1"/>
</dbReference>
<evidence type="ECO:0000259" key="2">
    <source>
        <dbReference type="Pfam" id="PF11716"/>
    </source>
</evidence>
<organism evidence="3 4">
    <name type="scientific">Nocardioides jejuensis</name>
    <dbReference type="NCBI Taxonomy" id="2502782"/>
    <lineage>
        <taxon>Bacteria</taxon>
        <taxon>Bacillati</taxon>
        <taxon>Actinomycetota</taxon>
        <taxon>Actinomycetes</taxon>
        <taxon>Propionibacteriales</taxon>
        <taxon>Nocardioidaceae</taxon>
        <taxon>Nocardioides</taxon>
    </lineage>
</organism>